<dbReference type="AlphaFoldDB" id="A0A832T618"/>
<sequence length="428" mass="48745">MSRGTKAGIYRDVLVIEVFPGAVPDTGTLRALNERERRLLLAAAGYDVTEFWARSFIGLLFDHPTPLVRASERHEKLLPEATVAAVRELCDRIEPEKLRKIRSRVASGETPREAVRRVLGSKMAGAVSRLLGRVMGYVQSDPLSVAITLQVLGTMIAADKRLEDVSTVLVVVPGLEHVHIDVYRLARRVYSNLVRAMKSLRRYLNPRVRVRVYVATGGKLEHPAGDSPEEELIEAYEELSRRPTVRRFFPERGHFTEVPWDRALAEFFVRVIRRELHRRSLKVVRAAKREGASGRELSEVYGREYGKWLSRWFKRGRRWLNFHRPSPALSDISCCFVASEAGVEGYHEEFLIKVLQKVLREVVERRVTGRRLVRKIVRKIARVLKEDFRVEGKIREGILHMARLLGGRRKAALGGKTLLEAFGAPPPS</sequence>
<dbReference type="RefSeq" id="WP_011018955.1">
    <property type="nucleotide sequence ID" value="NZ_DUJS01000002.1"/>
</dbReference>
<organism evidence="1 2">
    <name type="scientific">Methanopyrus kandleri</name>
    <dbReference type="NCBI Taxonomy" id="2320"/>
    <lineage>
        <taxon>Archaea</taxon>
        <taxon>Methanobacteriati</taxon>
        <taxon>Methanobacteriota</taxon>
        <taxon>Methanomada group</taxon>
        <taxon>Methanopyri</taxon>
        <taxon>Methanopyrales</taxon>
        <taxon>Methanopyraceae</taxon>
        <taxon>Methanopyrus</taxon>
    </lineage>
</organism>
<gene>
    <name evidence="1" type="ORF">HA336_03055</name>
</gene>
<protein>
    <submittedName>
        <fullName evidence="1">Uncharacterized protein</fullName>
    </submittedName>
</protein>
<proteinExistence type="predicted"/>
<comment type="caution">
    <text evidence="1">The sequence shown here is derived from an EMBL/GenBank/DDBJ whole genome shotgun (WGS) entry which is preliminary data.</text>
</comment>
<dbReference type="GeneID" id="1476686"/>
<dbReference type="Proteomes" id="UP000619545">
    <property type="component" value="Unassembled WGS sequence"/>
</dbReference>
<dbReference type="EMBL" id="DUJS01000002">
    <property type="protein sequence ID" value="HII70194.1"/>
    <property type="molecule type" value="Genomic_DNA"/>
</dbReference>
<evidence type="ECO:0000313" key="1">
    <source>
        <dbReference type="EMBL" id="HII70194.1"/>
    </source>
</evidence>
<evidence type="ECO:0000313" key="2">
    <source>
        <dbReference type="Proteomes" id="UP000619545"/>
    </source>
</evidence>
<accession>A0A832T618</accession>
<name>A0A832T618_9EURY</name>
<reference evidence="1" key="1">
    <citation type="journal article" date="2020" name="bioRxiv">
        <title>A rank-normalized archaeal taxonomy based on genome phylogeny resolves widespread incomplete and uneven classifications.</title>
        <authorList>
            <person name="Rinke C."/>
            <person name="Chuvochina M."/>
            <person name="Mussig A.J."/>
            <person name="Chaumeil P.-A."/>
            <person name="Waite D.W."/>
            <person name="Whitman W.B."/>
            <person name="Parks D.H."/>
            <person name="Hugenholtz P."/>
        </authorList>
    </citation>
    <scope>NUCLEOTIDE SEQUENCE</scope>
    <source>
        <strain evidence="1">UBA8853</strain>
    </source>
</reference>